<accession>A0A1V6RCB5</accession>
<reference evidence="3" key="1">
    <citation type="journal article" date="2017" name="Nat. Microbiol.">
        <title>Global analysis of biosynthetic gene clusters reveals vast potential of secondary metabolite production in Penicillium species.</title>
        <authorList>
            <person name="Nielsen J.C."/>
            <person name="Grijseels S."/>
            <person name="Prigent S."/>
            <person name="Ji B."/>
            <person name="Dainat J."/>
            <person name="Nielsen K.F."/>
            <person name="Frisvad J.C."/>
            <person name="Workman M."/>
            <person name="Nielsen J."/>
        </authorList>
    </citation>
    <scope>NUCLEOTIDE SEQUENCE [LARGE SCALE GENOMIC DNA]</scope>
    <source>
        <strain evidence="3">IBT 29486</strain>
    </source>
</reference>
<dbReference type="SUPFAM" id="SSF69065">
    <property type="entry name" value="RNase III domain-like"/>
    <property type="match status" value="1"/>
</dbReference>
<sequence length="151" mass="16623">MDLHYVLPTPSDEVLEVFEKKIKYRFNDRARAREALQAAAGFNGDGNKDLALIGDAILRLVIVNYGYTQNYTKGYISNVITEKANNAYLAKQGFALEINNFVVRNNSQPTVGRKVMAATMEAIVGAVFLDCDQQIAPCVDVMAALGIFSPE</sequence>
<organism evidence="2 3">
    <name type="scientific">Penicillium vulpinum</name>
    <dbReference type="NCBI Taxonomy" id="29845"/>
    <lineage>
        <taxon>Eukaryota</taxon>
        <taxon>Fungi</taxon>
        <taxon>Dikarya</taxon>
        <taxon>Ascomycota</taxon>
        <taxon>Pezizomycotina</taxon>
        <taxon>Eurotiomycetes</taxon>
        <taxon>Eurotiomycetidae</taxon>
        <taxon>Eurotiales</taxon>
        <taxon>Aspergillaceae</taxon>
        <taxon>Penicillium</taxon>
    </lineage>
</organism>
<dbReference type="InterPro" id="IPR000999">
    <property type="entry name" value="RNase_III_dom"/>
</dbReference>
<dbReference type="CDD" id="cd00593">
    <property type="entry name" value="RIBOc"/>
    <property type="match status" value="1"/>
</dbReference>
<evidence type="ECO:0000259" key="1">
    <source>
        <dbReference type="PROSITE" id="PS50142"/>
    </source>
</evidence>
<feature type="domain" description="RNase III" evidence="1">
    <location>
        <begin position="15"/>
        <end position="132"/>
    </location>
</feature>
<evidence type="ECO:0000313" key="3">
    <source>
        <dbReference type="Proteomes" id="UP000191518"/>
    </source>
</evidence>
<dbReference type="EMBL" id="MDYP01000068">
    <property type="protein sequence ID" value="OQD98963.1"/>
    <property type="molecule type" value="Genomic_DNA"/>
</dbReference>
<evidence type="ECO:0000313" key="2">
    <source>
        <dbReference type="EMBL" id="OQD98963.1"/>
    </source>
</evidence>
<dbReference type="GO" id="GO:0006396">
    <property type="term" value="P:RNA processing"/>
    <property type="evidence" value="ECO:0007669"/>
    <property type="project" value="InterPro"/>
</dbReference>
<protein>
    <recommendedName>
        <fullName evidence="1">RNase III domain-containing protein</fullName>
    </recommendedName>
</protein>
<dbReference type="AlphaFoldDB" id="A0A1V6RCB5"/>
<keyword evidence="3" id="KW-1185">Reference proteome</keyword>
<dbReference type="OrthoDB" id="67027at2759"/>
<dbReference type="GO" id="GO:0004525">
    <property type="term" value="F:ribonuclease III activity"/>
    <property type="evidence" value="ECO:0007669"/>
    <property type="project" value="InterPro"/>
</dbReference>
<dbReference type="Gene3D" id="1.10.1520.10">
    <property type="entry name" value="Ribonuclease III domain"/>
    <property type="match status" value="1"/>
</dbReference>
<comment type="caution">
    <text evidence="2">The sequence shown here is derived from an EMBL/GenBank/DDBJ whole genome shotgun (WGS) entry which is preliminary data.</text>
</comment>
<name>A0A1V6RCB5_9EURO</name>
<dbReference type="InterPro" id="IPR036389">
    <property type="entry name" value="RNase_III_sf"/>
</dbReference>
<proteinExistence type="predicted"/>
<dbReference type="SMART" id="SM00535">
    <property type="entry name" value="RIBOc"/>
    <property type="match status" value="1"/>
</dbReference>
<dbReference type="STRING" id="29845.A0A1V6RCB5"/>
<dbReference type="PROSITE" id="PS50142">
    <property type="entry name" value="RNASE_3_2"/>
    <property type="match status" value="1"/>
</dbReference>
<dbReference type="Proteomes" id="UP000191518">
    <property type="component" value="Unassembled WGS sequence"/>
</dbReference>
<dbReference type="Pfam" id="PF00636">
    <property type="entry name" value="Ribonuclease_3"/>
    <property type="match status" value="1"/>
</dbReference>
<gene>
    <name evidence="2" type="ORF">PENVUL_c068G01636</name>
</gene>